<dbReference type="Gene3D" id="1.10.10.2910">
    <property type="match status" value="1"/>
</dbReference>
<dbReference type="EMBL" id="MWQO01000014">
    <property type="protein sequence ID" value="THD11263.1"/>
    <property type="molecule type" value="Genomic_DNA"/>
</dbReference>
<dbReference type="AlphaFoldDB" id="A0A4S3KQF6"/>
<proteinExistence type="predicted"/>
<feature type="region of interest" description="Disordered" evidence="1">
    <location>
        <begin position="270"/>
        <end position="305"/>
    </location>
</feature>
<dbReference type="STRING" id="993689.GCA_002077135_00157"/>
<dbReference type="Pfam" id="PF06114">
    <property type="entry name" value="Peptidase_M78"/>
    <property type="match status" value="1"/>
</dbReference>
<name>A0A4S3KQF6_9GAMM</name>
<feature type="domain" description="IrrE N-terminal-like" evidence="2">
    <location>
        <begin position="47"/>
        <end position="168"/>
    </location>
</feature>
<dbReference type="OrthoDB" id="9796786at2"/>
<dbReference type="PANTHER" id="PTHR43236">
    <property type="entry name" value="ANTITOXIN HIGA1"/>
    <property type="match status" value="1"/>
</dbReference>
<accession>A0A4S3KQF6</accession>
<comment type="caution">
    <text evidence="3">The sequence shown here is derived from an EMBL/GenBank/DDBJ whole genome shotgun (WGS) entry which is preliminary data.</text>
</comment>
<dbReference type="InterPro" id="IPR010359">
    <property type="entry name" value="IrrE_HExxH"/>
</dbReference>
<evidence type="ECO:0000256" key="1">
    <source>
        <dbReference type="SAM" id="MobiDB-lite"/>
    </source>
</evidence>
<protein>
    <recommendedName>
        <fullName evidence="2">IrrE N-terminal-like domain-containing protein</fullName>
    </recommendedName>
</protein>
<reference evidence="3 4" key="1">
    <citation type="submission" date="2017-02" db="EMBL/GenBank/DDBJ databases">
        <title>Whole genome sequencing of Metallibacterium scheffleri DSM 24874 (T).</title>
        <authorList>
            <person name="Kumar S."/>
            <person name="Patil P."/>
            <person name="Patil P.B."/>
        </authorList>
    </citation>
    <scope>NUCLEOTIDE SEQUENCE [LARGE SCALE GENOMIC DNA]</scope>
    <source>
        <strain evidence="3 4">DSM 24874</strain>
    </source>
</reference>
<evidence type="ECO:0000313" key="4">
    <source>
        <dbReference type="Proteomes" id="UP000307749"/>
    </source>
</evidence>
<dbReference type="Proteomes" id="UP000307749">
    <property type="component" value="Unassembled WGS sequence"/>
</dbReference>
<evidence type="ECO:0000259" key="2">
    <source>
        <dbReference type="Pfam" id="PF06114"/>
    </source>
</evidence>
<sequence length="305" mass="33588">MAESGQTSQARYGGVMDEFEAELRARKFVQEIGVSTLPVDLGLYVARVGAKVLLEDLEPDEAGYTMTTPKGPIITLNAQDRAARRRFTQCHEIAHVVLGLPSQHGHAPEWSYARRPPAEICCDVFAAEVLLPYRLFLARAASLPLTFATVHQLASDCFASREAVASRLVATNRLPCAYVLGENGHVRHAIRSSALRAVNGYIPTGTLLPPGSAAHTLRSTREGDGTLTSAGDVWFDGWRDVELEESSIFLPEYDQTLTLLHCTDQDELEYLPNHAGRSEEPEDPDDELLAPLDGHPTFGSRRRKR</sequence>
<organism evidence="3 4">
    <name type="scientific">Metallibacterium scheffleri</name>
    <dbReference type="NCBI Taxonomy" id="993689"/>
    <lineage>
        <taxon>Bacteria</taxon>
        <taxon>Pseudomonadati</taxon>
        <taxon>Pseudomonadota</taxon>
        <taxon>Gammaproteobacteria</taxon>
        <taxon>Lysobacterales</taxon>
        <taxon>Rhodanobacteraceae</taxon>
        <taxon>Metallibacterium</taxon>
    </lineage>
</organism>
<dbReference type="PANTHER" id="PTHR43236:SF2">
    <property type="entry name" value="BLL0069 PROTEIN"/>
    <property type="match status" value="1"/>
</dbReference>
<evidence type="ECO:0000313" key="3">
    <source>
        <dbReference type="EMBL" id="THD11263.1"/>
    </source>
</evidence>
<dbReference type="InterPro" id="IPR052345">
    <property type="entry name" value="Rad_response_metalloprotease"/>
</dbReference>
<gene>
    <name evidence="3" type="ORF">B1806_03855</name>
</gene>
<keyword evidence="4" id="KW-1185">Reference proteome</keyword>